<dbReference type="InterPro" id="IPR052016">
    <property type="entry name" value="Bact_Sigma-Reg"/>
</dbReference>
<dbReference type="SUPFAM" id="SSF81606">
    <property type="entry name" value="PP2C-like"/>
    <property type="match status" value="1"/>
</dbReference>
<dbReference type="AlphaFoldDB" id="A0A401IM44"/>
<keyword evidence="5" id="KW-1185">Reference proteome</keyword>
<evidence type="ECO:0000313" key="5">
    <source>
        <dbReference type="Proteomes" id="UP000287247"/>
    </source>
</evidence>
<dbReference type="SUPFAM" id="SSF51206">
    <property type="entry name" value="cAMP-binding domain-like"/>
    <property type="match status" value="1"/>
</dbReference>
<comment type="caution">
    <text evidence="4">The sequence shown here is derived from an EMBL/GenBank/DDBJ whole genome shotgun (WGS) entry which is preliminary data.</text>
</comment>
<dbReference type="PROSITE" id="PS50042">
    <property type="entry name" value="CNMP_BINDING_3"/>
    <property type="match status" value="1"/>
</dbReference>
<dbReference type="Pfam" id="PF07228">
    <property type="entry name" value="SpoIIE"/>
    <property type="match status" value="1"/>
</dbReference>
<gene>
    <name evidence="4" type="ORF">AsFPU1_3744</name>
</gene>
<dbReference type="RefSeq" id="WP_124972756.1">
    <property type="nucleotide sequence ID" value="NZ_BDQK01000016.1"/>
</dbReference>
<evidence type="ECO:0000313" key="4">
    <source>
        <dbReference type="EMBL" id="GBF82316.1"/>
    </source>
</evidence>
<evidence type="ECO:0000256" key="1">
    <source>
        <dbReference type="ARBA" id="ARBA00022801"/>
    </source>
</evidence>
<dbReference type="Gene3D" id="3.60.40.10">
    <property type="entry name" value="PPM-type phosphatase domain"/>
    <property type="match status" value="1"/>
</dbReference>
<reference evidence="5" key="1">
    <citation type="submission" date="2017-05" db="EMBL/GenBank/DDBJ databases">
        <title>Physiological properties and genetic analysis related to exopolysaccharide production of fresh-water unicellular cyanobacterium Aphanothece sacrum, Suizenji Nori, that has been cultured as a food source in Japan.</title>
        <authorList>
            <person name="Kanesaki Y."/>
            <person name="Yoshikawa S."/>
            <person name="Ohki K."/>
        </authorList>
    </citation>
    <scope>NUCLEOTIDE SEQUENCE [LARGE SCALE GENOMIC DNA]</scope>
    <source>
        <strain evidence="5">FPU1</strain>
    </source>
</reference>
<evidence type="ECO:0000259" key="2">
    <source>
        <dbReference type="PROSITE" id="PS50042"/>
    </source>
</evidence>
<dbReference type="SMART" id="SM00331">
    <property type="entry name" value="PP2C_SIG"/>
    <property type="match status" value="1"/>
</dbReference>
<sequence>MENYNFKTESNIINQKIRENNNNKAESKNLISAESLDCEFISQFELFLGVEPELIRLLLSKCQLRNLTVGEILMSPGEENQYLYLLLSGHLRVYLTDSGDAKFNREMGFKIIPGEYIGEMSIIENKPVSAYVVAAEDCQLLAIHEQVFWGELFCLPGVLKNLLQGLSNRMRKRDEITLKNLQKHLEYEHLQKELAAASKIQTNILPHDMLLFPNHTQADVAAAITPAKEVGGDFFDAFALDEKHICIAVGDVSGKGIPAALFMIRVITLLRISVSRINPLGTIIESINRHLCESNDDCMFVTMFVGIFDVSSGKLTYVNGGHNKPFFARKGNDFELLNVPNGMLLGIYEDAEYKAAELNLEMGDTLVLYTDGVTEAEDQERCFFSTEKTGEILNTLKQEITAQEVVNSLQKAVFDFSHSVPQSDDITILVLRYLGKNT</sequence>
<dbReference type="Proteomes" id="UP000287247">
    <property type="component" value="Unassembled WGS sequence"/>
</dbReference>
<dbReference type="InterPro" id="IPR000595">
    <property type="entry name" value="cNMP-bd_dom"/>
</dbReference>
<keyword evidence="1" id="KW-0378">Hydrolase</keyword>
<dbReference type="EMBL" id="BDQK01000016">
    <property type="protein sequence ID" value="GBF82316.1"/>
    <property type="molecule type" value="Genomic_DNA"/>
</dbReference>
<dbReference type="InterPro" id="IPR014710">
    <property type="entry name" value="RmlC-like_jellyroll"/>
</dbReference>
<accession>A0A401IM44</accession>
<dbReference type="OrthoDB" id="311592at2"/>
<protein>
    <submittedName>
        <fullName evidence="4">Serine phosphatase</fullName>
    </submittedName>
</protein>
<dbReference type="GO" id="GO:0016791">
    <property type="term" value="F:phosphatase activity"/>
    <property type="evidence" value="ECO:0007669"/>
    <property type="project" value="TreeGrafter"/>
</dbReference>
<organism evidence="4 5">
    <name type="scientific">Aphanothece sacrum FPU1</name>
    <dbReference type="NCBI Taxonomy" id="1920663"/>
    <lineage>
        <taxon>Bacteria</taxon>
        <taxon>Bacillati</taxon>
        <taxon>Cyanobacteriota</taxon>
        <taxon>Cyanophyceae</taxon>
        <taxon>Oscillatoriophycideae</taxon>
        <taxon>Chroococcales</taxon>
        <taxon>Aphanothecaceae</taxon>
        <taxon>Aphanothece</taxon>
    </lineage>
</organism>
<proteinExistence type="predicted"/>
<dbReference type="InterPro" id="IPR018490">
    <property type="entry name" value="cNMP-bd_dom_sf"/>
</dbReference>
<dbReference type="InterPro" id="IPR001932">
    <property type="entry name" value="PPM-type_phosphatase-like_dom"/>
</dbReference>
<name>A0A401IM44_APHSA</name>
<feature type="domain" description="PPM-type phosphatase" evidence="3">
    <location>
        <begin position="217"/>
        <end position="433"/>
    </location>
</feature>
<feature type="domain" description="Cyclic nucleotide-binding" evidence="2">
    <location>
        <begin position="46"/>
        <end position="148"/>
    </location>
</feature>
<dbReference type="CDD" id="cd00038">
    <property type="entry name" value="CAP_ED"/>
    <property type="match status" value="1"/>
</dbReference>
<dbReference type="InterPro" id="IPR036457">
    <property type="entry name" value="PPM-type-like_dom_sf"/>
</dbReference>
<dbReference type="Pfam" id="PF00027">
    <property type="entry name" value="cNMP_binding"/>
    <property type="match status" value="1"/>
</dbReference>
<dbReference type="PANTHER" id="PTHR43156:SF2">
    <property type="entry name" value="STAGE II SPORULATION PROTEIN E"/>
    <property type="match status" value="1"/>
</dbReference>
<dbReference type="SMART" id="SM00100">
    <property type="entry name" value="cNMP"/>
    <property type="match status" value="1"/>
</dbReference>
<evidence type="ECO:0000259" key="3">
    <source>
        <dbReference type="PROSITE" id="PS51746"/>
    </source>
</evidence>
<dbReference type="PROSITE" id="PS51746">
    <property type="entry name" value="PPM_2"/>
    <property type="match status" value="1"/>
</dbReference>
<dbReference type="Gene3D" id="2.60.120.10">
    <property type="entry name" value="Jelly Rolls"/>
    <property type="match status" value="1"/>
</dbReference>
<dbReference type="PANTHER" id="PTHR43156">
    <property type="entry name" value="STAGE II SPORULATION PROTEIN E-RELATED"/>
    <property type="match status" value="1"/>
</dbReference>